<feature type="signal peptide" evidence="2">
    <location>
        <begin position="1"/>
        <end position="32"/>
    </location>
</feature>
<gene>
    <name evidence="4" type="ORF">DB32_000132</name>
</gene>
<dbReference type="InterPro" id="IPR002999">
    <property type="entry name" value="Tudor"/>
</dbReference>
<evidence type="ECO:0000256" key="1">
    <source>
        <dbReference type="SAM" id="MobiDB-lite"/>
    </source>
</evidence>
<dbReference type="CDD" id="cd04508">
    <property type="entry name" value="Tudor_SF"/>
    <property type="match status" value="1"/>
</dbReference>
<evidence type="ECO:0000313" key="4">
    <source>
        <dbReference type="EMBL" id="AKF02984.1"/>
    </source>
</evidence>
<name>A0A0F6SD81_9BACT</name>
<dbReference type="RefSeq" id="WP_053230466.1">
    <property type="nucleotide sequence ID" value="NZ_CP011125.1"/>
</dbReference>
<dbReference type="Gene3D" id="2.30.30.140">
    <property type="match status" value="1"/>
</dbReference>
<protein>
    <recommendedName>
        <fullName evidence="3">Tudor domain-containing protein</fullName>
    </recommendedName>
</protein>
<feature type="region of interest" description="Disordered" evidence="1">
    <location>
        <begin position="145"/>
        <end position="165"/>
    </location>
</feature>
<sequence>MTIARARYTMRRMWMPRVLVLLAVCLAGCASSAPRPEVPTRPERLVMVVGEKSDAIGIEQARDASRAVVEVAFHDGARAWVEDWRVRDLDLPAGARVVVRREGALAVTTLVERIDRMAWIADGDAPRLVTIGELIAVLRRSDVVDAPEPTEDDDEDTEEATAPPIDPARVVAYDGLEVWLVARLAACGASDATVIAADRSEPLSVPFERIAPLAIDAGDRVWAPWQGTSYRALVIETRGEVVHLRWEDGTDAWMPASDVRRVLRAAVPRSGRARRPPACSARAAPVLVHVGRTRIAGVVESCDETHATLALPDGTRERRARTELAPLTLAPGDTIDATWRGSGDYVATVSAIEGATVQVQWEDGSEETIPLATVISALEPAGETRPRGALVCP</sequence>
<dbReference type="KEGG" id="samy:DB32_000132"/>
<evidence type="ECO:0000256" key="2">
    <source>
        <dbReference type="SAM" id="SignalP"/>
    </source>
</evidence>
<dbReference type="SMART" id="SM00333">
    <property type="entry name" value="TUDOR"/>
    <property type="match status" value="2"/>
</dbReference>
<accession>A0A0F6SD81</accession>
<dbReference type="AlphaFoldDB" id="A0A0F6SD81"/>
<evidence type="ECO:0000313" key="5">
    <source>
        <dbReference type="Proteomes" id="UP000034883"/>
    </source>
</evidence>
<organism evidence="4 5">
    <name type="scientific">Sandaracinus amylolyticus</name>
    <dbReference type="NCBI Taxonomy" id="927083"/>
    <lineage>
        <taxon>Bacteria</taxon>
        <taxon>Pseudomonadati</taxon>
        <taxon>Myxococcota</taxon>
        <taxon>Polyangia</taxon>
        <taxon>Polyangiales</taxon>
        <taxon>Sandaracinaceae</taxon>
        <taxon>Sandaracinus</taxon>
    </lineage>
</organism>
<keyword evidence="2" id="KW-0732">Signal</keyword>
<keyword evidence="5" id="KW-1185">Reference proteome</keyword>
<feature type="domain" description="Tudor" evidence="3">
    <location>
        <begin position="327"/>
        <end position="383"/>
    </location>
</feature>
<feature type="compositionally biased region" description="Acidic residues" evidence="1">
    <location>
        <begin position="148"/>
        <end position="159"/>
    </location>
</feature>
<dbReference type="STRING" id="927083.DB32_000132"/>
<evidence type="ECO:0000259" key="3">
    <source>
        <dbReference type="SMART" id="SM00333"/>
    </source>
</evidence>
<feature type="chain" id="PRO_5002509954" description="Tudor domain-containing protein" evidence="2">
    <location>
        <begin position="33"/>
        <end position="393"/>
    </location>
</feature>
<feature type="domain" description="Tudor" evidence="3">
    <location>
        <begin position="213"/>
        <end position="267"/>
    </location>
</feature>
<dbReference type="Proteomes" id="UP000034883">
    <property type="component" value="Chromosome"/>
</dbReference>
<dbReference type="EMBL" id="CP011125">
    <property type="protein sequence ID" value="AKF02984.1"/>
    <property type="molecule type" value="Genomic_DNA"/>
</dbReference>
<proteinExistence type="predicted"/>
<reference evidence="4 5" key="1">
    <citation type="submission" date="2015-03" db="EMBL/GenBank/DDBJ databases">
        <title>Genome assembly of Sandaracinus amylolyticus DSM 53668.</title>
        <authorList>
            <person name="Sharma G."/>
            <person name="Subramanian S."/>
        </authorList>
    </citation>
    <scope>NUCLEOTIDE SEQUENCE [LARGE SCALE GENOMIC DNA]</scope>
    <source>
        <strain evidence="4 5">DSM 53668</strain>
    </source>
</reference>